<evidence type="ECO:0000313" key="4">
    <source>
        <dbReference type="Proteomes" id="UP000305654"/>
    </source>
</evidence>
<dbReference type="InterPro" id="IPR042099">
    <property type="entry name" value="ANL_N_sf"/>
</dbReference>
<organism evidence="3 4">
    <name type="scientific">Lichenicoccus roseus</name>
    <dbReference type="NCBI Taxonomy" id="2683649"/>
    <lineage>
        <taxon>Bacteria</taxon>
        <taxon>Pseudomonadati</taxon>
        <taxon>Pseudomonadota</taxon>
        <taxon>Alphaproteobacteria</taxon>
        <taxon>Acetobacterales</taxon>
        <taxon>Acetobacteraceae</taxon>
        <taxon>Lichenicoccus</taxon>
    </lineage>
</organism>
<dbReference type="GO" id="GO:0006633">
    <property type="term" value="P:fatty acid biosynthetic process"/>
    <property type="evidence" value="ECO:0007669"/>
    <property type="project" value="TreeGrafter"/>
</dbReference>
<name>A0A5R9J0U0_9PROT</name>
<dbReference type="Proteomes" id="UP000305654">
    <property type="component" value="Unassembled WGS sequence"/>
</dbReference>
<dbReference type="OrthoDB" id="9803968at2"/>
<reference evidence="3 4" key="1">
    <citation type="submission" date="2019-05" db="EMBL/GenBank/DDBJ databases">
        <authorList>
            <person name="Pankratov T."/>
            <person name="Grouzdev D."/>
        </authorList>
    </citation>
    <scope>NUCLEOTIDE SEQUENCE [LARGE SCALE GENOMIC DNA]</scope>
    <source>
        <strain evidence="3 4">KEBCLARHB70R</strain>
    </source>
</reference>
<dbReference type="SUPFAM" id="SSF56801">
    <property type="entry name" value="Acetyl-CoA synthetase-like"/>
    <property type="match status" value="1"/>
</dbReference>
<comment type="caution">
    <text evidence="3">The sequence shown here is derived from an EMBL/GenBank/DDBJ whole genome shotgun (WGS) entry which is preliminary data.</text>
</comment>
<dbReference type="PANTHER" id="PTHR22754">
    <property type="entry name" value="DISCO-INTERACTING PROTEIN 2 DIP2 -RELATED"/>
    <property type="match status" value="1"/>
</dbReference>
<dbReference type="PANTHER" id="PTHR22754:SF32">
    <property type="entry name" value="DISCO-INTERACTING PROTEIN 2"/>
    <property type="match status" value="1"/>
</dbReference>
<proteinExistence type="inferred from homology"/>
<sequence>MSSMNSLPSETPSTILSVVEHNATLMPDKAFLIMEGYAGGRLTFKALWDRATDQAVFFQRMGVGAGQTVALMLNDGPSLATAFVAAMRLGAIPFIMPTITHKQDPTLFWNAQHGALKRAEVALIVASEVTVDHLSVNLPGFNDLVVAVEAIPANEDAVAVELPPRYLLGPDTVAFLQHSSGTTGAKKGVVITHGMMLSFANSAAQALALHPSDVIASWLPLYHDMGLVGCLVLPMLIGATVVQIDPFDWVVEPGLLLELIERHKATVCWQPNFAFQHMLRSVSSSRSFNLSSMRLMIDCSEPCRPETLRRFRERFSRCGLRPTAIQVSYALAESVFTVTQTDENASPRVIEADMDAYVLGRIEPRLGTAPFTDFVSTGVPIPGCRVRIVDDGGGEMQDLMVGEIVVSSTFLFSGYFKSNLAEKSLTHGELHTGDYGFLEKGELFVCGRRDEMLIINGKNLFASDLEFSINQSCGIKAGRCVAIAPYDVRTGSRTLVIIAETEEMSLHAKEVLGHDVRKVILGEFGVAAHEVCLVEPGWLQKSTSGKVARGANEQKFNEWRSLAKSSFPATVGQ</sequence>
<dbReference type="GO" id="GO:0070566">
    <property type="term" value="F:adenylyltransferase activity"/>
    <property type="evidence" value="ECO:0007669"/>
    <property type="project" value="TreeGrafter"/>
</dbReference>
<dbReference type="GO" id="GO:0005886">
    <property type="term" value="C:plasma membrane"/>
    <property type="evidence" value="ECO:0007669"/>
    <property type="project" value="TreeGrafter"/>
</dbReference>
<dbReference type="Pfam" id="PF00501">
    <property type="entry name" value="AMP-binding"/>
    <property type="match status" value="1"/>
</dbReference>
<dbReference type="GO" id="GO:0016874">
    <property type="term" value="F:ligase activity"/>
    <property type="evidence" value="ECO:0007669"/>
    <property type="project" value="UniProtKB-KW"/>
</dbReference>
<dbReference type="EMBL" id="VCDI01000014">
    <property type="protein sequence ID" value="TLU70569.1"/>
    <property type="molecule type" value="Genomic_DNA"/>
</dbReference>
<accession>A0A5R9J0U0</accession>
<protein>
    <submittedName>
        <fullName evidence="3">Fatty acyl-AMP ligase</fullName>
    </submittedName>
</protein>
<evidence type="ECO:0000256" key="1">
    <source>
        <dbReference type="ARBA" id="ARBA00006432"/>
    </source>
</evidence>
<dbReference type="Gene3D" id="3.40.50.12780">
    <property type="entry name" value="N-terminal domain of ligase-like"/>
    <property type="match status" value="1"/>
</dbReference>
<comment type="similarity">
    <text evidence="1">Belongs to the ATP-dependent AMP-binding enzyme family.</text>
</comment>
<dbReference type="InterPro" id="IPR000873">
    <property type="entry name" value="AMP-dep_synth/lig_dom"/>
</dbReference>
<gene>
    <name evidence="3" type="ORF">FE263_21315</name>
</gene>
<dbReference type="Gene3D" id="3.30.300.30">
    <property type="match status" value="1"/>
</dbReference>
<dbReference type="InterPro" id="IPR045851">
    <property type="entry name" value="AMP-bd_C_sf"/>
</dbReference>
<dbReference type="RefSeq" id="WP_138328069.1">
    <property type="nucleotide sequence ID" value="NZ_VCDI01000014.1"/>
</dbReference>
<feature type="domain" description="AMP-dependent synthetase/ligase" evidence="2">
    <location>
        <begin position="20"/>
        <end position="416"/>
    </location>
</feature>
<keyword evidence="3" id="KW-0436">Ligase</keyword>
<evidence type="ECO:0000259" key="2">
    <source>
        <dbReference type="Pfam" id="PF00501"/>
    </source>
</evidence>
<keyword evidence="4" id="KW-1185">Reference proteome</keyword>
<dbReference type="AlphaFoldDB" id="A0A5R9J0U0"/>
<evidence type="ECO:0000313" key="3">
    <source>
        <dbReference type="EMBL" id="TLU70569.1"/>
    </source>
</evidence>